<evidence type="ECO:0000313" key="9">
    <source>
        <dbReference type="Proteomes" id="UP000196138"/>
    </source>
</evidence>
<comment type="cofactor">
    <cofactor evidence="5">
        <name>FAD</name>
        <dbReference type="ChEBI" id="CHEBI:57692"/>
    </cofactor>
    <text evidence="5">Binds 1 FAD per subunit.</text>
</comment>
<evidence type="ECO:0000256" key="1">
    <source>
        <dbReference type="ARBA" id="ARBA00022630"/>
    </source>
</evidence>
<comment type="similarity">
    <text evidence="5">Belongs to the ferredoxin--NADP reductase type 2 family.</text>
</comment>
<dbReference type="EC" id="1.18.1.2" evidence="5"/>
<comment type="caution">
    <text evidence="5">Lacks conserved residue(s) required for the propagation of feature annotation.</text>
</comment>
<protein>
    <recommendedName>
        <fullName evidence="5">Ferredoxin--NADP reductase</fullName>
        <shortName evidence="5">FNR</shortName>
        <shortName evidence="5">Fd-NADP(+) reductase</shortName>
        <ecNumber evidence="5">1.18.1.2</ecNumber>
    </recommendedName>
</protein>
<dbReference type="Gene3D" id="3.50.50.60">
    <property type="entry name" value="FAD/NAD(P)-binding domain"/>
    <property type="match status" value="3"/>
</dbReference>
<dbReference type="AlphaFoldDB" id="A0A1Y0EPS2"/>
<dbReference type="GO" id="GO:0050661">
    <property type="term" value="F:NADP binding"/>
    <property type="evidence" value="ECO:0007669"/>
    <property type="project" value="UniProtKB-UniRule"/>
</dbReference>
<feature type="region of interest" description="Disordered" evidence="6">
    <location>
        <begin position="104"/>
        <end position="143"/>
    </location>
</feature>
<feature type="compositionally biased region" description="Low complexity" evidence="6">
    <location>
        <begin position="132"/>
        <end position="143"/>
    </location>
</feature>
<proteinExistence type="inferred from homology"/>
<dbReference type="KEGG" id="cser:CCO03_12505"/>
<feature type="binding site" evidence="5">
    <location>
        <position position="359"/>
    </location>
    <ligand>
        <name>FAD</name>
        <dbReference type="ChEBI" id="CHEBI:57692"/>
    </ligand>
</feature>
<dbReference type="Pfam" id="PF07992">
    <property type="entry name" value="Pyr_redox_2"/>
    <property type="match status" value="1"/>
</dbReference>
<dbReference type="HAMAP" id="MF_01685">
    <property type="entry name" value="FENR2"/>
    <property type="match status" value="1"/>
</dbReference>
<keyword evidence="2 5" id="KW-0274">FAD</keyword>
<dbReference type="InterPro" id="IPR050097">
    <property type="entry name" value="Ferredoxin-NADP_redctase_2"/>
</dbReference>
<evidence type="ECO:0000313" key="8">
    <source>
        <dbReference type="EMBL" id="ARU05401.1"/>
    </source>
</evidence>
<comment type="catalytic activity">
    <reaction evidence="5">
        <text>2 reduced [2Fe-2S]-[ferredoxin] + NADP(+) + H(+) = 2 oxidized [2Fe-2S]-[ferredoxin] + NADPH</text>
        <dbReference type="Rhea" id="RHEA:20125"/>
        <dbReference type="Rhea" id="RHEA-COMP:10000"/>
        <dbReference type="Rhea" id="RHEA-COMP:10001"/>
        <dbReference type="ChEBI" id="CHEBI:15378"/>
        <dbReference type="ChEBI" id="CHEBI:33737"/>
        <dbReference type="ChEBI" id="CHEBI:33738"/>
        <dbReference type="ChEBI" id="CHEBI:57783"/>
        <dbReference type="ChEBI" id="CHEBI:58349"/>
        <dbReference type="EC" id="1.18.1.2"/>
    </reaction>
</comment>
<accession>A0A1Y0EPS2</accession>
<reference evidence="8 9" key="1">
    <citation type="submission" date="2017-05" db="EMBL/GenBank/DDBJ databases">
        <authorList>
            <person name="Song R."/>
            <person name="Chenine A.L."/>
            <person name="Ruprecht R.M."/>
        </authorList>
    </citation>
    <scope>NUCLEOTIDE SEQUENCE [LARGE SCALE GENOMIC DNA]</scope>
    <source>
        <strain evidence="8 9">DSM 26136</strain>
    </source>
</reference>
<sequence length="416" mass="42676">MTVASVEPDAPSPLHRVDALIVGAGPVGLFAAFQCGLLGLRCAVVDALPFAGGQTVQLYADKPIYDIPGIPVCTGRELTAQLLAQIQPFGIELHLGLQVSALQPASDDPDAEVPASTAATSAPVRGAVPQDSASAPGSAASAQTTAAASQPGYLLTTAPSHAPSHAGPRFAARFVCITAGVGAFVPRPLPGLATETLAPFEGRGLHWHEPLSDDAAAPAGPHVIAGGGPEAVHATWRLAQQAHDRDAPIVIVHRRDVLQADEPALQAIATLRAQGRVQVLAGQVAALQADEAGQLAALTVATPDGQTTHVPAARLWVLQGLSPRLGPLADWGMALAKRQVAVDPATMATSLPGVFAAGDVVSYAGKRRLIISGFHEATQAAYAASDLLLGRETPVQYTTTSPELQRRLGVLVATPP</sequence>
<dbReference type="InterPro" id="IPR022890">
    <property type="entry name" value="Fd--NADP_Rdtase_type_2"/>
</dbReference>
<evidence type="ECO:0000256" key="4">
    <source>
        <dbReference type="ARBA" id="ARBA00023002"/>
    </source>
</evidence>
<dbReference type="RefSeq" id="WP_087281529.1">
    <property type="nucleotide sequence ID" value="NZ_CP021455.1"/>
</dbReference>
<feature type="binding site" evidence="5">
    <location>
        <position position="99"/>
    </location>
    <ligand>
        <name>FAD</name>
        <dbReference type="ChEBI" id="CHEBI:57692"/>
    </ligand>
</feature>
<feature type="binding site" evidence="5">
    <location>
        <position position="59"/>
    </location>
    <ligand>
        <name>FAD</name>
        <dbReference type="ChEBI" id="CHEBI:57692"/>
    </ligand>
</feature>
<dbReference type="GO" id="GO:0004324">
    <property type="term" value="F:ferredoxin-NADP+ reductase activity"/>
    <property type="evidence" value="ECO:0007669"/>
    <property type="project" value="UniProtKB-UniRule"/>
</dbReference>
<dbReference type="GO" id="GO:0050660">
    <property type="term" value="F:flavin adenine dinucleotide binding"/>
    <property type="evidence" value="ECO:0007669"/>
    <property type="project" value="UniProtKB-UniRule"/>
</dbReference>
<dbReference type="InterPro" id="IPR036188">
    <property type="entry name" value="FAD/NAD-bd_sf"/>
</dbReference>
<feature type="binding site" evidence="5">
    <location>
        <position position="46"/>
    </location>
    <ligand>
        <name>FAD</name>
        <dbReference type="ChEBI" id="CHEBI:57692"/>
    </ligand>
</feature>
<dbReference type="EMBL" id="CP021455">
    <property type="protein sequence ID" value="ARU05401.1"/>
    <property type="molecule type" value="Genomic_DNA"/>
</dbReference>
<dbReference type="PRINTS" id="PR00411">
    <property type="entry name" value="PNDRDTASEI"/>
</dbReference>
<feature type="binding site" evidence="5">
    <location>
        <position position="54"/>
    </location>
    <ligand>
        <name>FAD</name>
        <dbReference type="ChEBI" id="CHEBI:57692"/>
    </ligand>
</feature>
<keyword evidence="4 5" id="KW-0560">Oxidoreductase</keyword>
<feature type="binding site" evidence="5">
    <location>
        <position position="399"/>
    </location>
    <ligand>
        <name>FAD</name>
        <dbReference type="ChEBI" id="CHEBI:57692"/>
    </ligand>
</feature>
<gene>
    <name evidence="8" type="ORF">CCO03_12505</name>
</gene>
<organism evidence="8 9">
    <name type="scientific">Comamonas serinivorans</name>
    <dbReference type="NCBI Taxonomy" id="1082851"/>
    <lineage>
        <taxon>Bacteria</taxon>
        <taxon>Pseudomonadati</taxon>
        <taxon>Pseudomonadota</taxon>
        <taxon>Betaproteobacteria</taxon>
        <taxon>Burkholderiales</taxon>
        <taxon>Comamonadaceae</taxon>
        <taxon>Comamonas</taxon>
    </lineage>
</organism>
<evidence type="ECO:0000256" key="2">
    <source>
        <dbReference type="ARBA" id="ARBA00022827"/>
    </source>
</evidence>
<evidence type="ECO:0000256" key="3">
    <source>
        <dbReference type="ARBA" id="ARBA00022857"/>
    </source>
</evidence>
<dbReference type="SUPFAM" id="SSF51905">
    <property type="entry name" value="FAD/NAD(P)-binding domain"/>
    <property type="match status" value="2"/>
</dbReference>
<evidence type="ECO:0000256" key="6">
    <source>
        <dbReference type="SAM" id="MobiDB-lite"/>
    </source>
</evidence>
<keyword evidence="3 5" id="KW-0521">NADP</keyword>
<dbReference type="InterPro" id="IPR023753">
    <property type="entry name" value="FAD/NAD-binding_dom"/>
</dbReference>
<dbReference type="PRINTS" id="PR00368">
    <property type="entry name" value="FADPNR"/>
</dbReference>
<evidence type="ECO:0000259" key="7">
    <source>
        <dbReference type="Pfam" id="PF07992"/>
    </source>
</evidence>
<evidence type="ECO:0000256" key="5">
    <source>
        <dbReference type="HAMAP-Rule" id="MF_01685"/>
    </source>
</evidence>
<dbReference type="OrthoDB" id="9806179at2"/>
<dbReference type="PANTHER" id="PTHR48105">
    <property type="entry name" value="THIOREDOXIN REDUCTASE 1-RELATED-RELATED"/>
    <property type="match status" value="1"/>
</dbReference>
<name>A0A1Y0EPS2_9BURK</name>
<feature type="domain" description="FAD/NAD(P)-binding" evidence="7">
    <location>
        <begin position="176"/>
        <end position="371"/>
    </location>
</feature>
<dbReference type="Proteomes" id="UP000196138">
    <property type="component" value="Chromosome"/>
</dbReference>
<comment type="subunit">
    <text evidence="5">Homodimer.</text>
</comment>
<keyword evidence="1 5" id="KW-0285">Flavoprotein</keyword>
<feature type="binding site" evidence="5">
    <location>
        <position position="184"/>
    </location>
    <ligand>
        <name>FAD</name>
        <dbReference type="ChEBI" id="CHEBI:57692"/>
    </ligand>
</feature>
<keyword evidence="9" id="KW-1185">Reference proteome</keyword>